<evidence type="ECO:0000256" key="4">
    <source>
        <dbReference type="ARBA" id="ARBA00032108"/>
    </source>
</evidence>
<dbReference type="InterPro" id="IPR036779">
    <property type="entry name" value="LysM_dom_sf"/>
</dbReference>
<dbReference type="PANTHER" id="PTHR33308:SF10">
    <property type="entry name" value="EXO-GLUCOSAMINIDASE LYTG"/>
    <property type="match status" value="1"/>
</dbReference>
<gene>
    <name evidence="6" type="ORF">CHH48_18990</name>
</gene>
<dbReference type="Gene3D" id="1.10.530.10">
    <property type="match status" value="1"/>
</dbReference>
<dbReference type="Proteomes" id="UP000216852">
    <property type="component" value="Unassembled WGS sequence"/>
</dbReference>
<dbReference type="SUPFAM" id="SSF54106">
    <property type="entry name" value="LysM domain"/>
    <property type="match status" value="3"/>
</dbReference>
<dbReference type="PRINTS" id="PR01002">
    <property type="entry name" value="FLGFLGJ"/>
</dbReference>
<feature type="domain" description="LysM" evidence="5">
    <location>
        <begin position="234"/>
        <end position="278"/>
    </location>
</feature>
<accession>A0ABX4GTF0</accession>
<dbReference type="Gene3D" id="4.10.80.30">
    <property type="entry name" value="DNA polymerase, domain 6"/>
    <property type="match status" value="1"/>
</dbReference>
<organism evidence="6 7">
    <name type="scientific">Terribacillus saccharophilus</name>
    <dbReference type="NCBI Taxonomy" id="361277"/>
    <lineage>
        <taxon>Bacteria</taxon>
        <taxon>Bacillati</taxon>
        <taxon>Bacillota</taxon>
        <taxon>Bacilli</taxon>
        <taxon>Bacillales</taxon>
        <taxon>Bacillaceae</taxon>
        <taxon>Terribacillus</taxon>
    </lineage>
</organism>
<name>A0ABX4GTF0_9BACI</name>
<evidence type="ECO:0000313" key="7">
    <source>
        <dbReference type="Proteomes" id="UP000216852"/>
    </source>
</evidence>
<feature type="domain" description="LysM" evidence="5">
    <location>
        <begin position="179"/>
        <end position="223"/>
    </location>
</feature>
<dbReference type="Gene3D" id="3.10.350.10">
    <property type="entry name" value="LysM domain"/>
    <property type="match status" value="3"/>
</dbReference>
<sequence>MEEKNMSNQSFIKDIAPHAVRIQKEHNILASIIMGQACLESNFGKSGLATKGKNLFGIKGTYNGQSVTMRTAEQNSKGQVYYVDAAFRKYPSWYESMEDHADLFLNGVSWNRNLYRAVIGERDYKKAARAIQDAGYATDVNYANKVINVIEQYNLNAYDKGSASVNPSPQKSTSTAAAGSYTVKKGDTLSKIAAANNTTVKALQDLNGIDDPNHIEAGQTIKLKGSSSKPAAGGTYVVKKGDNLTKIAKAYGTTVKALQDLNGIKDPDLIKAGQKLKVTGSAPKKAAAAKKEYYVVKSGDALSKIAAKYKTTVKQLQNWNNIKNPDLIKSGQKLRVK</sequence>
<dbReference type="InterPro" id="IPR051056">
    <property type="entry name" value="Glycosyl_Hydrolase_73"/>
</dbReference>
<protein>
    <recommendedName>
        <fullName evidence="4">Peptidoglycan hydrolase</fullName>
    </recommendedName>
</protein>
<keyword evidence="1" id="KW-0929">Antimicrobial</keyword>
<dbReference type="Pfam" id="PF01476">
    <property type="entry name" value="LysM"/>
    <property type="match status" value="3"/>
</dbReference>
<keyword evidence="3" id="KW-0378">Hydrolase</keyword>
<dbReference type="SMART" id="SM00257">
    <property type="entry name" value="LysM"/>
    <property type="match status" value="3"/>
</dbReference>
<dbReference type="CDD" id="cd00118">
    <property type="entry name" value="LysM"/>
    <property type="match status" value="3"/>
</dbReference>
<dbReference type="SMART" id="SM00047">
    <property type="entry name" value="LYZ2"/>
    <property type="match status" value="1"/>
</dbReference>
<evidence type="ECO:0000256" key="2">
    <source>
        <dbReference type="ARBA" id="ARBA00022638"/>
    </source>
</evidence>
<evidence type="ECO:0000256" key="1">
    <source>
        <dbReference type="ARBA" id="ARBA00022529"/>
    </source>
</evidence>
<evidence type="ECO:0000313" key="6">
    <source>
        <dbReference type="EMBL" id="PAD98133.1"/>
    </source>
</evidence>
<reference evidence="6 7" key="1">
    <citation type="submission" date="2017-07" db="EMBL/GenBank/DDBJ databases">
        <title>Isolation and whole genome analysis of endospore-forming bacteria from heroin.</title>
        <authorList>
            <person name="Kalinowski J."/>
            <person name="Ahrens B."/>
            <person name="Al-Dilaimi A."/>
            <person name="Winkler A."/>
            <person name="Wibberg D."/>
            <person name="Schleenbecker U."/>
            <person name="Ruckert C."/>
            <person name="Wolfel R."/>
            <person name="Grass G."/>
        </authorList>
    </citation>
    <scope>NUCLEOTIDE SEQUENCE [LARGE SCALE GENOMIC DNA]</scope>
    <source>
        <strain evidence="6 7">7517-1</strain>
    </source>
</reference>
<comment type="caution">
    <text evidence="6">The sequence shown here is derived from an EMBL/GenBank/DDBJ whole genome shotgun (WGS) entry which is preliminary data.</text>
</comment>
<proteinExistence type="predicted"/>
<dbReference type="EMBL" id="NPBJ01000044">
    <property type="protein sequence ID" value="PAD98133.1"/>
    <property type="molecule type" value="Genomic_DNA"/>
</dbReference>
<dbReference type="PANTHER" id="PTHR33308">
    <property type="entry name" value="PEPTIDOGLYCAN HYDROLASE FLGJ"/>
    <property type="match status" value="1"/>
</dbReference>
<evidence type="ECO:0000256" key="3">
    <source>
        <dbReference type="ARBA" id="ARBA00022801"/>
    </source>
</evidence>
<feature type="domain" description="LysM" evidence="5">
    <location>
        <begin position="292"/>
        <end position="336"/>
    </location>
</feature>
<dbReference type="PROSITE" id="PS51782">
    <property type="entry name" value="LYSM"/>
    <property type="match status" value="3"/>
</dbReference>
<dbReference type="InterPro" id="IPR018392">
    <property type="entry name" value="LysM"/>
</dbReference>
<dbReference type="InterPro" id="IPR002901">
    <property type="entry name" value="MGlyc_endo_b_GlcNAc-like_dom"/>
</dbReference>
<evidence type="ECO:0000259" key="5">
    <source>
        <dbReference type="PROSITE" id="PS51782"/>
    </source>
</evidence>
<dbReference type="Pfam" id="PF01832">
    <property type="entry name" value="Glucosaminidase"/>
    <property type="match status" value="1"/>
</dbReference>
<keyword evidence="7" id="KW-1185">Reference proteome</keyword>
<keyword evidence="2" id="KW-0081">Bacteriolytic enzyme</keyword>